<protein>
    <submittedName>
        <fullName evidence="2">Uncharacterized protein</fullName>
    </submittedName>
</protein>
<gene>
    <name evidence="2" type="ORF">TTHERM_00161140</name>
</gene>
<dbReference type="HOGENOM" id="CLU_620415_0_0_1"/>
<keyword evidence="3" id="KW-1185">Reference proteome</keyword>
<dbReference type="Proteomes" id="UP000009168">
    <property type="component" value="Unassembled WGS sequence"/>
</dbReference>
<organism evidence="2 3">
    <name type="scientific">Tetrahymena thermophila (strain SB210)</name>
    <dbReference type="NCBI Taxonomy" id="312017"/>
    <lineage>
        <taxon>Eukaryota</taxon>
        <taxon>Sar</taxon>
        <taxon>Alveolata</taxon>
        <taxon>Ciliophora</taxon>
        <taxon>Intramacronucleata</taxon>
        <taxon>Oligohymenophorea</taxon>
        <taxon>Hymenostomatida</taxon>
        <taxon>Tetrahymenina</taxon>
        <taxon>Tetrahymenidae</taxon>
        <taxon>Tetrahymena</taxon>
    </lineage>
</organism>
<evidence type="ECO:0000313" key="2">
    <source>
        <dbReference type="EMBL" id="EAR89599.1"/>
    </source>
</evidence>
<dbReference type="InParanoid" id="Q22W18"/>
<dbReference type="EMBL" id="GG662820">
    <property type="protein sequence ID" value="EAR89599.1"/>
    <property type="molecule type" value="Genomic_DNA"/>
</dbReference>
<proteinExistence type="predicted"/>
<evidence type="ECO:0000313" key="3">
    <source>
        <dbReference type="Proteomes" id="UP000009168"/>
    </source>
</evidence>
<evidence type="ECO:0000256" key="1">
    <source>
        <dbReference type="SAM" id="MobiDB-lite"/>
    </source>
</evidence>
<feature type="compositionally biased region" description="Basic and acidic residues" evidence="1">
    <location>
        <begin position="15"/>
        <end position="37"/>
    </location>
</feature>
<sequence length="418" mass="50288">MDEQIILEQQEQEDQNNKKYHESTQEGSSHDNESQKIKEDKCNLITKVVKKRKILKIVEFSYQNIHNIGIQFNNVILHTYGDIIIDLSKINNEDDRFSVWNLCKTWPKTELCKISNTLNIYLESKKVTNEDQNKQLIQILKEYPNQNIHSIVLEMEKYNELSKLLVQYISNYFSLLKQTPNFFNQFFQRRQQFDYYMEKYIYQEYNNKGLIYFTSHMGPDIVSNDFQIYKIVFSESLALILGKSLQELQDLTRRNGAYEFLEFDSYLEVIKSKINSIFQLFQNQKNSSEFFEDIEKNMQFTKQFKIYTFDDIQFYTNAQIKLHKMSDFIKDNNTIIDFYCGVLILDISPSTLRQIITLRQQFQENQNLDQQQNECLPNYEYNLEYVMQAEIFVEKFFQKQENYSIQNQSNKQCSYKFK</sequence>
<reference evidence="3" key="1">
    <citation type="journal article" date="2006" name="PLoS Biol.">
        <title>Macronuclear genome sequence of the ciliate Tetrahymena thermophila, a model eukaryote.</title>
        <authorList>
            <person name="Eisen J.A."/>
            <person name="Coyne R.S."/>
            <person name="Wu M."/>
            <person name="Wu D."/>
            <person name="Thiagarajan M."/>
            <person name="Wortman J.R."/>
            <person name="Badger J.H."/>
            <person name="Ren Q."/>
            <person name="Amedeo P."/>
            <person name="Jones K.M."/>
            <person name="Tallon L.J."/>
            <person name="Delcher A.L."/>
            <person name="Salzberg S.L."/>
            <person name="Silva J.C."/>
            <person name="Haas B.J."/>
            <person name="Majoros W.H."/>
            <person name="Farzad M."/>
            <person name="Carlton J.M."/>
            <person name="Smith R.K. Jr."/>
            <person name="Garg J."/>
            <person name="Pearlman R.E."/>
            <person name="Karrer K.M."/>
            <person name="Sun L."/>
            <person name="Manning G."/>
            <person name="Elde N.C."/>
            <person name="Turkewitz A.P."/>
            <person name="Asai D.J."/>
            <person name="Wilkes D.E."/>
            <person name="Wang Y."/>
            <person name="Cai H."/>
            <person name="Collins K."/>
            <person name="Stewart B.A."/>
            <person name="Lee S.R."/>
            <person name="Wilamowska K."/>
            <person name="Weinberg Z."/>
            <person name="Ruzzo W.L."/>
            <person name="Wloga D."/>
            <person name="Gaertig J."/>
            <person name="Frankel J."/>
            <person name="Tsao C.-C."/>
            <person name="Gorovsky M.A."/>
            <person name="Keeling P.J."/>
            <person name="Waller R.F."/>
            <person name="Patron N.J."/>
            <person name="Cherry J.M."/>
            <person name="Stover N.A."/>
            <person name="Krieger C.J."/>
            <person name="del Toro C."/>
            <person name="Ryder H.F."/>
            <person name="Williamson S.C."/>
            <person name="Barbeau R.A."/>
            <person name="Hamilton E.P."/>
            <person name="Orias E."/>
        </authorList>
    </citation>
    <scope>NUCLEOTIDE SEQUENCE [LARGE SCALE GENOMIC DNA]</scope>
    <source>
        <strain evidence="3">SB210</strain>
    </source>
</reference>
<name>Q22W18_TETTS</name>
<feature type="region of interest" description="Disordered" evidence="1">
    <location>
        <begin position="1"/>
        <end position="37"/>
    </location>
</feature>
<dbReference type="KEGG" id="tet:TTHERM_00161140"/>
<dbReference type="GeneID" id="7833950"/>
<feature type="compositionally biased region" description="Acidic residues" evidence="1">
    <location>
        <begin position="1"/>
        <end position="14"/>
    </location>
</feature>
<dbReference type="AlphaFoldDB" id="Q22W18"/>
<dbReference type="RefSeq" id="XP_001009844.1">
    <property type="nucleotide sequence ID" value="XM_001009844.2"/>
</dbReference>
<accession>Q22W18</accession>